<evidence type="ECO:0000259" key="8">
    <source>
        <dbReference type="PROSITE" id="PS50279"/>
    </source>
</evidence>
<keyword evidence="6" id="KW-1015">Disulfide bond</keyword>
<keyword evidence="7" id="KW-0732">Signal</keyword>
<accession>Q4PMN8</accession>
<evidence type="ECO:0000256" key="2">
    <source>
        <dbReference type="ARBA" id="ARBA00022525"/>
    </source>
</evidence>
<evidence type="ECO:0000256" key="3">
    <source>
        <dbReference type="ARBA" id="ARBA00022690"/>
    </source>
</evidence>
<dbReference type="VEuPathDB" id="VectorBase:ISCW014681"/>
<dbReference type="EMBL" id="DQ066086">
    <property type="protein sequence ID" value="AAY66723.1"/>
    <property type="molecule type" value="mRNA"/>
</dbReference>
<dbReference type="VEuPathDB" id="VectorBase:ISCI014681"/>
<feature type="domain" description="BPTI/Kunitz inhibitor" evidence="8">
    <location>
        <begin position="32"/>
        <end position="82"/>
    </location>
</feature>
<reference evidence="9" key="1">
    <citation type="submission" date="2005-05" db="EMBL/GenBank/DDBJ databases">
        <authorList>
            <person name="Tseng H.-P."/>
            <person name="Hseu T.-H."/>
            <person name="Buhler D.R."/>
            <person name="Wang W.-D."/>
            <person name="Tsai H.-L."/>
            <person name="Hu C.-H."/>
        </authorList>
    </citation>
    <scope>NUCLEOTIDE SEQUENCE</scope>
    <source>
        <strain evidence="9">ISN-L709</strain>
        <tissue evidence="9">Salivary glands</tissue>
    </source>
</reference>
<dbReference type="PROSITE" id="PS00280">
    <property type="entry name" value="BPTI_KUNITZ_1"/>
    <property type="match status" value="1"/>
</dbReference>
<dbReference type="PROSITE" id="PS50279">
    <property type="entry name" value="BPTI_KUNITZ_2"/>
    <property type="match status" value="1"/>
</dbReference>
<name>Q4PMN8_IXOSC</name>
<dbReference type="InterPro" id="IPR050098">
    <property type="entry name" value="TFPI/VKTCI-like"/>
</dbReference>
<evidence type="ECO:0000313" key="9">
    <source>
        <dbReference type="EMBL" id="AAY66723.1"/>
    </source>
</evidence>
<keyword evidence="4" id="KW-0677">Repeat</keyword>
<dbReference type="InterPro" id="IPR020901">
    <property type="entry name" value="Prtase_inh_Kunz-CS"/>
</dbReference>
<dbReference type="AlphaFoldDB" id="Q4PMN8"/>
<dbReference type="InterPro" id="IPR036880">
    <property type="entry name" value="Kunitz_BPTI_sf"/>
</dbReference>
<feature type="signal peptide" evidence="7">
    <location>
        <begin position="1"/>
        <end position="20"/>
    </location>
</feature>
<feature type="chain" id="PRO_5004240990" evidence="7">
    <location>
        <begin position="21"/>
        <end position="137"/>
    </location>
</feature>
<protein>
    <submittedName>
        <fullName evidence="9">Putative secreted salivary protease inhibitor</fullName>
    </submittedName>
</protein>
<sequence>MKPTMQLLLLVSFAIVACIGEDTRGKKGQMRCTRDMKDGPCRALIKRFFYNMTTGKCEQFWYGGCDGNKNNFDEENVCNAICAGVRKEDKCSLNYRVRECREPSVRYYYDKNTGECKKVQPNQCQKNQNYFLGQVKL</sequence>
<proteinExistence type="evidence at transcript level"/>
<dbReference type="PROSITE" id="PS51257">
    <property type="entry name" value="PROKAR_LIPOPROTEIN"/>
    <property type="match status" value="1"/>
</dbReference>
<reference evidence="9" key="2">
    <citation type="journal article" date="2006" name="Insect Biochem. Mol. Biol.">
        <title>An annotated catalog of salivary gland transcripts from Ixodes scapularis ticks.</title>
        <authorList>
            <person name="Ribeiro J.M."/>
            <person name="Alarcon-Chaidez F."/>
            <person name="Francischetti I.M."/>
            <person name="Mans B.J."/>
            <person name="Mather T.N."/>
            <person name="Valenzuela J.G."/>
            <person name="Wikel S.K."/>
        </authorList>
    </citation>
    <scope>NUCLEOTIDE SEQUENCE</scope>
    <source>
        <strain evidence="9">ISN-L709</strain>
        <tissue evidence="9">Salivary glands</tissue>
    </source>
</reference>
<comment type="subcellular location">
    <subcellularLocation>
        <location evidence="1">Secreted</location>
    </subcellularLocation>
</comment>
<organism evidence="9">
    <name type="scientific">Ixodes scapularis</name>
    <name type="common">Black-legged tick</name>
    <name type="synonym">Deer tick</name>
    <dbReference type="NCBI Taxonomy" id="6945"/>
    <lineage>
        <taxon>Eukaryota</taxon>
        <taxon>Metazoa</taxon>
        <taxon>Ecdysozoa</taxon>
        <taxon>Arthropoda</taxon>
        <taxon>Chelicerata</taxon>
        <taxon>Arachnida</taxon>
        <taxon>Acari</taxon>
        <taxon>Parasitiformes</taxon>
        <taxon>Ixodida</taxon>
        <taxon>Ixodoidea</taxon>
        <taxon>Ixodidae</taxon>
        <taxon>Ixodinae</taxon>
        <taxon>Ixodes</taxon>
    </lineage>
</organism>
<dbReference type="Pfam" id="PF00014">
    <property type="entry name" value="Kunitz_BPTI"/>
    <property type="match status" value="2"/>
</dbReference>
<dbReference type="OrthoDB" id="4473401at2759"/>
<dbReference type="FunFam" id="4.10.410.10:FF:000020">
    <property type="entry name" value="Collagen, type VI, alpha 3"/>
    <property type="match status" value="1"/>
</dbReference>
<keyword evidence="2" id="KW-0964">Secreted</keyword>
<keyword evidence="3" id="KW-0646">Protease inhibitor</keyword>
<keyword evidence="5" id="KW-0722">Serine protease inhibitor</keyword>
<dbReference type="GO" id="GO:0005576">
    <property type="term" value="C:extracellular region"/>
    <property type="evidence" value="ECO:0007669"/>
    <property type="project" value="UniProtKB-SubCell"/>
</dbReference>
<evidence type="ECO:0000256" key="4">
    <source>
        <dbReference type="ARBA" id="ARBA00022737"/>
    </source>
</evidence>
<dbReference type="VEuPathDB" id="VectorBase:ISCP_028279"/>
<evidence type="ECO:0000256" key="7">
    <source>
        <dbReference type="SAM" id="SignalP"/>
    </source>
</evidence>
<dbReference type="CDD" id="cd00109">
    <property type="entry name" value="Kunitz-type"/>
    <property type="match status" value="2"/>
</dbReference>
<dbReference type="PANTHER" id="PTHR10083:SF373">
    <property type="entry name" value="SERINE PEPTIDASE INHIBITOR, KUNITZ TYPE, 2"/>
    <property type="match status" value="1"/>
</dbReference>
<dbReference type="Gene3D" id="4.10.410.10">
    <property type="entry name" value="Pancreatic trypsin inhibitor Kunitz domain"/>
    <property type="match status" value="2"/>
</dbReference>
<dbReference type="SUPFAM" id="SSF57362">
    <property type="entry name" value="BPTI-like"/>
    <property type="match status" value="2"/>
</dbReference>
<dbReference type="PRINTS" id="PR00759">
    <property type="entry name" value="BASICPTASE"/>
</dbReference>
<evidence type="ECO:0000256" key="5">
    <source>
        <dbReference type="ARBA" id="ARBA00022900"/>
    </source>
</evidence>
<evidence type="ECO:0000256" key="6">
    <source>
        <dbReference type="ARBA" id="ARBA00023157"/>
    </source>
</evidence>
<evidence type="ECO:0000256" key="1">
    <source>
        <dbReference type="ARBA" id="ARBA00004613"/>
    </source>
</evidence>
<dbReference type="GO" id="GO:0004867">
    <property type="term" value="F:serine-type endopeptidase inhibitor activity"/>
    <property type="evidence" value="ECO:0007669"/>
    <property type="project" value="UniProtKB-KW"/>
</dbReference>
<dbReference type="PANTHER" id="PTHR10083">
    <property type="entry name" value="KUNITZ-TYPE PROTEASE INHIBITOR-RELATED"/>
    <property type="match status" value="1"/>
</dbReference>
<dbReference type="InterPro" id="IPR002223">
    <property type="entry name" value="Kunitz_BPTI"/>
</dbReference>
<dbReference type="SMART" id="SM00131">
    <property type="entry name" value="KU"/>
    <property type="match status" value="1"/>
</dbReference>